<evidence type="ECO:0000259" key="2">
    <source>
        <dbReference type="Pfam" id="PF20434"/>
    </source>
</evidence>
<dbReference type="PANTHER" id="PTHR48081">
    <property type="entry name" value="AB HYDROLASE SUPERFAMILY PROTEIN C4A8.06C"/>
    <property type="match status" value="1"/>
</dbReference>
<organism evidence="3 4">
    <name type="scientific">Roseibacillus ishigakijimensis</name>
    <dbReference type="NCBI Taxonomy" id="454146"/>
    <lineage>
        <taxon>Bacteria</taxon>
        <taxon>Pseudomonadati</taxon>
        <taxon>Verrucomicrobiota</taxon>
        <taxon>Verrucomicrobiia</taxon>
        <taxon>Verrucomicrobiales</taxon>
        <taxon>Verrucomicrobiaceae</taxon>
        <taxon>Roseibacillus</taxon>
    </lineage>
</organism>
<keyword evidence="1 3" id="KW-0378">Hydrolase</keyword>
<dbReference type="SUPFAM" id="SSF53474">
    <property type="entry name" value="alpha/beta-Hydrolases"/>
    <property type="match status" value="1"/>
</dbReference>
<reference evidence="3" key="1">
    <citation type="submission" date="2021-01" db="EMBL/GenBank/DDBJ databases">
        <title>Modified the classification status of verrucomicrobia.</title>
        <authorList>
            <person name="Feng X."/>
        </authorList>
    </citation>
    <scope>NUCLEOTIDE SEQUENCE</scope>
    <source>
        <strain evidence="3">KCTC 12986</strain>
    </source>
</reference>
<dbReference type="Pfam" id="PF20434">
    <property type="entry name" value="BD-FAE"/>
    <property type="match status" value="1"/>
</dbReference>
<feature type="domain" description="BD-FAE-like" evidence="2">
    <location>
        <begin position="26"/>
        <end position="228"/>
    </location>
</feature>
<dbReference type="InterPro" id="IPR050300">
    <property type="entry name" value="GDXG_lipolytic_enzyme"/>
</dbReference>
<keyword evidence="4" id="KW-1185">Reference proteome</keyword>
<dbReference type="Proteomes" id="UP000604083">
    <property type="component" value="Unassembled WGS sequence"/>
</dbReference>
<comment type="caution">
    <text evidence="3">The sequence shown here is derived from an EMBL/GenBank/DDBJ whole genome shotgun (WGS) entry which is preliminary data.</text>
</comment>
<dbReference type="InterPro" id="IPR029058">
    <property type="entry name" value="AB_hydrolase_fold"/>
</dbReference>
<gene>
    <name evidence="3" type="ORF">JIN78_02430</name>
</gene>
<evidence type="ECO:0000256" key="1">
    <source>
        <dbReference type="ARBA" id="ARBA00022801"/>
    </source>
</evidence>
<protein>
    <submittedName>
        <fullName evidence="3">Alpha/beta hydrolase</fullName>
    </submittedName>
</protein>
<dbReference type="GO" id="GO:0016787">
    <property type="term" value="F:hydrolase activity"/>
    <property type="evidence" value="ECO:0007669"/>
    <property type="project" value="UniProtKB-KW"/>
</dbReference>
<dbReference type="RefSeq" id="WP_200390341.1">
    <property type="nucleotide sequence ID" value="NZ_JAENIO010000004.1"/>
</dbReference>
<accession>A0A934VLA3</accession>
<evidence type="ECO:0000313" key="4">
    <source>
        <dbReference type="Proteomes" id="UP000604083"/>
    </source>
</evidence>
<dbReference type="InterPro" id="IPR049492">
    <property type="entry name" value="BD-FAE-like_dom"/>
</dbReference>
<dbReference type="Gene3D" id="3.40.50.1820">
    <property type="entry name" value="alpha/beta hydrolase"/>
    <property type="match status" value="1"/>
</dbReference>
<name>A0A934VLA3_9BACT</name>
<dbReference type="EMBL" id="JAENIO010000004">
    <property type="protein sequence ID" value="MBK1832906.1"/>
    <property type="molecule type" value="Genomic_DNA"/>
</dbReference>
<sequence>MTWARLRGPTYRDLVYGEVGGKELHLNLYLPAFSLRSCPLVISLHGGGWSSGSYASPGAEWLTGYGFAVASVQYRLSGEAVFPAQIHDVKGALRWLRARAPYYGYDARRIGAVGVSAGGHLAMLAGVSAGHPELEGTVGGNEGEDSSVQAVVDYFGASDLLLRSRSQPRATEPPGSVVHKLLGGAVREHPERARLASPAFHVHAAAPPLLVIHGGKDPQVLVDQAERMIACYQEKGLTVESEILPEEKHGGARFFSPAWQYRVATFLRKHLGDLSRS</sequence>
<evidence type="ECO:0000313" key="3">
    <source>
        <dbReference type="EMBL" id="MBK1832906.1"/>
    </source>
</evidence>
<dbReference type="AlphaFoldDB" id="A0A934VLA3"/>
<dbReference type="PANTHER" id="PTHR48081:SF13">
    <property type="entry name" value="ALPHA_BETA HYDROLASE"/>
    <property type="match status" value="1"/>
</dbReference>
<proteinExistence type="predicted"/>